<feature type="transmembrane region" description="Helical" evidence="7">
    <location>
        <begin position="192"/>
        <end position="214"/>
    </location>
</feature>
<sequence length="358" mass="37429">MMSRGLRVLIGLAAAMIVLVGLERFSSVAGPAFLALTLTIAVSPLRSWMRRRGAPGWALVAVPLTVVLLGMIAFVAALVVSVAQLAVLLPTYSDEYTALAASATRWLRAHGITSAEVNAVLGSLDPSQLLPIVQGFLSSLLSVGSAFVLILLLLYGMSLDAGPIQSAVNALEATRPHLVRALRDFTGGTCRYLVVSTVFGLIVAVLDAGALLLLGVPLPLLWGLLAFITNYIPNIGFVLGLVPPALLALLDSGWVTMTWVIAVYSVLNFVIQSVIQPKYAGQSAGLSTTITILSLLIWSVVLGALGAVLAVPLTALARALLIDADPGTRWAIPLVSGQDRQEPPTPRGGTSGTRRSSG</sequence>
<reference evidence="8 9" key="1">
    <citation type="journal article" date="2019" name="Int. J. Syst. Evol. Microbiol.">
        <title>The Global Catalogue of Microorganisms (GCM) 10K type strain sequencing project: providing services to taxonomists for standard genome sequencing and annotation.</title>
        <authorList>
            <consortium name="The Broad Institute Genomics Platform"/>
            <consortium name="The Broad Institute Genome Sequencing Center for Infectious Disease"/>
            <person name="Wu L."/>
            <person name="Ma J."/>
        </authorList>
    </citation>
    <scope>NUCLEOTIDE SEQUENCE [LARGE SCALE GENOMIC DNA]</scope>
    <source>
        <strain evidence="8 9">JCM 6835</strain>
    </source>
</reference>
<evidence type="ECO:0000256" key="2">
    <source>
        <dbReference type="ARBA" id="ARBA00009773"/>
    </source>
</evidence>
<comment type="subcellular location">
    <subcellularLocation>
        <location evidence="1">Membrane</location>
        <topology evidence="1">Multi-pass membrane protein</topology>
    </subcellularLocation>
</comment>
<dbReference type="PANTHER" id="PTHR21716:SF64">
    <property type="entry name" value="AI-2 TRANSPORT PROTEIN TQSA"/>
    <property type="match status" value="1"/>
</dbReference>
<evidence type="ECO:0000256" key="5">
    <source>
        <dbReference type="ARBA" id="ARBA00023136"/>
    </source>
</evidence>
<evidence type="ECO:0000313" key="9">
    <source>
        <dbReference type="Proteomes" id="UP001501666"/>
    </source>
</evidence>
<keyword evidence="3 7" id="KW-0812">Transmembrane</keyword>
<proteinExistence type="inferred from homology"/>
<feature type="transmembrane region" description="Helical" evidence="7">
    <location>
        <begin position="57"/>
        <end position="87"/>
    </location>
</feature>
<feature type="transmembrane region" description="Helical" evidence="7">
    <location>
        <begin position="132"/>
        <end position="155"/>
    </location>
</feature>
<feature type="transmembrane region" description="Helical" evidence="7">
    <location>
        <begin position="295"/>
        <end position="321"/>
    </location>
</feature>
<comment type="similarity">
    <text evidence="2">Belongs to the autoinducer-2 exporter (AI-2E) (TC 2.A.86) family.</text>
</comment>
<organism evidence="8 9">
    <name type="scientific">Nonomuraea recticatena</name>
    <dbReference type="NCBI Taxonomy" id="46178"/>
    <lineage>
        <taxon>Bacteria</taxon>
        <taxon>Bacillati</taxon>
        <taxon>Actinomycetota</taxon>
        <taxon>Actinomycetes</taxon>
        <taxon>Streptosporangiales</taxon>
        <taxon>Streptosporangiaceae</taxon>
        <taxon>Nonomuraea</taxon>
    </lineage>
</organism>
<gene>
    <name evidence="8" type="ORF">GCM10010412_068150</name>
</gene>
<accession>A0ABN3SQC1</accession>
<feature type="region of interest" description="Disordered" evidence="6">
    <location>
        <begin position="333"/>
        <end position="358"/>
    </location>
</feature>
<feature type="transmembrane region" description="Helical" evidence="7">
    <location>
        <begin position="220"/>
        <end position="242"/>
    </location>
</feature>
<keyword evidence="5 7" id="KW-0472">Membrane</keyword>
<protein>
    <submittedName>
        <fullName evidence="8">AI-2E family transporter</fullName>
    </submittedName>
</protein>
<evidence type="ECO:0000256" key="3">
    <source>
        <dbReference type="ARBA" id="ARBA00022692"/>
    </source>
</evidence>
<evidence type="ECO:0000256" key="1">
    <source>
        <dbReference type="ARBA" id="ARBA00004141"/>
    </source>
</evidence>
<dbReference type="Pfam" id="PF01594">
    <property type="entry name" value="AI-2E_transport"/>
    <property type="match status" value="1"/>
</dbReference>
<feature type="transmembrane region" description="Helical" evidence="7">
    <location>
        <begin position="254"/>
        <end position="275"/>
    </location>
</feature>
<dbReference type="PANTHER" id="PTHR21716">
    <property type="entry name" value="TRANSMEMBRANE PROTEIN"/>
    <property type="match status" value="1"/>
</dbReference>
<comment type="caution">
    <text evidence="8">The sequence shown here is derived from an EMBL/GenBank/DDBJ whole genome shotgun (WGS) entry which is preliminary data.</text>
</comment>
<evidence type="ECO:0000256" key="6">
    <source>
        <dbReference type="SAM" id="MobiDB-lite"/>
    </source>
</evidence>
<dbReference type="RefSeq" id="WP_346152229.1">
    <property type="nucleotide sequence ID" value="NZ_BAAATE010000023.1"/>
</dbReference>
<dbReference type="EMBL" id="BAAATE010000023">
    <property type="protein sequence ID" value="GAA2682763.1"/>
    <property type="molecule type" value="Genomic_DNA"/>
</dbReference>
<name>A0ABN3SQC1_9ACTN</name>
<keyword evidence="4 7" id="KW-1133">Transmembrane helix</keyword>
<dbReference type="InterPro" id="IPR002549">
    <property type="entry name" value="AI-2E-like"/>
</dbReference>
<evidence type="ECO:0000313" key="8">
    <source>
        <dbReference type="EMBL" id="GAA2682763.1"/>
    </source>
</evidence>
<feature type="transmembrane region" description="Helical" evidence="7">
    <location>
        <begin position="5"/>
        <end position="22"/>
    </location>
</feature>
<evidence type="ECO:0000256" key="4">
    <source>
        <dbReference type="ARBA" id="ARBA00022989"/>
    </source>
</evidence>
<feature type="transmembrane region" description="Helical" evidence="7">
    <location>
        <begin position="28"/>
        <end position="45"/>
    </location>
</feature>
<dbReference type="Proteomes" id="UP001501666">
    <property type="component" value="Unassembled WGS sequence"/>
</dbReference>
<keyword evidence="9" id="KW-1185">Reference proteome</keyword>
<evidence type="ECO:0000256" key="7">
    <source>
        <dbReference type="SAM" id="Phobius"/>
    </source>
</evidence>